<evidence type="ECO:0000259" key="1">
    <source>
        <dbReference type="Pfam" id="PF12680"/>
    </source>
</evidence>
<dbReference type="Gene3D" id="3.10.450.50">
    <property type="match status" value="1"/>
</dbReference>
<dbReference type="InterPro" id="IPR037401">
    <property type="entry name" value="SnoaL-like"/>
</dbReference>
<dbReference type="Pfam" id="PF12680">
    <property type="entry name" value="SnoaL_2"/>
    <property type="match status" value="1"/>
</dbReference>
<protein>
    <submittedName>
        <fullName evidence="2">Nuclear transport factor 2 family protein</fullName>
    </submittedName>
</protein>
<feature type="domain" description="SnoaL-like" evidence="1">
    <location>
        <begin position="15"/>
        <end position="119"/>
    </location>
</feature>
<gene>
    <name evidence="2" type="ORF">EYC98_16845</name>
</gene>
<organism evidence="2 3">
    <name type="scientific">Candidatus Litorirhabdus singularis</name>
    <dbReference type="NCBI Taxonomy" id="2518993"/>
    <lineage>
        <taxon>Bacteria</taxon>
        <taxon>Pseudomonadati</taxon>
        <taxon>Pseudomonadota</taxon>
        <taxon>Gammaproteobacteria</taxon>
        <taxon>Cellvibrionales</taxon>
        <taxon>Halieaceae</taxon>
        <taxon>Candidatus Litorirhabdus</taxon>
    </lineage>
</organism>
<dbReference type="SUPFAM" id="SSF54427">
    <property type="entry name" value="NTF2-like"/>
    <property type="match status" value="1"/>
</dbReference>
<sequence>MKNRAPHPARAAAIRSIETVEAGDREGWLENFHAEAVLEDPVGVSPMDPEGKGHHGIDAIAAFWDNFIGTGNVRFHIRESFACGNECANVGTITTRSAEGAVGRCELVMVYKVDAEGKVLSLRAFWEVDEMMADFF</sequence>
<keyword evidence="3" id="KW-1185">Reference proteome</keyword>
<reference evidence="2" key="1">
    <citation type="submission" date="2019-02" db="EMBL/GenBank/DDBJ databases">
        <authorList>
            <person name="Li S.-H."/>
        </authorList>
    </citation>
    <scope>NUCLEOTIDE SEQUENCE</scope>
    <source>
        <strain evidence="2">IMCC14734</strain>
    </source>
</reference>
<dbReference type="Proteomes" id="UP001143362">
    <property type="component" value="Unassembled WGS sequence"/>
</dbReference>
<evidence type="ECO:0000313" key="2">
    <source>
        <dbReference type="EMBL" id="MCX2982532.1"/>
    </source>
</evidence>
<accession>A0ABT3TMH9</accession>
<proteinExistence type="predicted"/>
<dbReference type="EMBL" id="SHNN01000003">
    <property type="protein sequence ID" value="MCX2982532.1"/>
    <property type="molecule type" value="Genomic_DNA"/>
</dbReference>
<evidence type="ECO:0000313" key="3">
    <source>
        <dbReference type="Proteomes" id="UP001143362"/>
    </source>
</evidence>
<comment type="caution">
    <text evidence="2">The sequence shown here is derived from an EMBL/GenBank/DDBJ whole genome shotgun (WGS) entry which is preliminary data.</text>
</comment>
<dbReference type="InterPro" id="IPR032710">
    <property type="entry name" value="NTF2-like_dom_sf"/>
</dbReference>
<name>A0ABT3TMH9_9GAMM</name>